<accession>A0AAJ6M0F9</accession>
<feature type="transmembrane region" description="Helical" evidence="1">
    <location>
        <begin position="140"/>
        <end position="160"/>
    </location>
</feature>
<dbReference type="GO" id="GO:0016702">
    <property type="term" value="F:oxidoreductase activity, acting on single donors with incorporation of molecular oxygen, incorporation of two atoms of oxygen"/>
    <property type="evidence" value="ECO:0007669"/>
    <property type="project" value="InterPro"/>
</dbReference>
<dbReference type="AlphaFoldDB" id="A0AAJ6M0F9"/>
<sequence length="282" mass="29953">MNRSGWLALLLTAAMASVDGGMGQLTFALAVGLGLGLLHGVSDLHLVAPARRWGFLCAYLAVALGCLVFWQLASGTALLLFLLLSVWHFVHEDEVFSDRLTSLALGVFIVGGPAVMHEAEVTRLLALSMGLGEPNALAEWLTWSLTAGGSVALPILLLASCRLRCLWLAITLLGVVLAPPLVGFALGFYLLHAAPQTRVRQRMLGVPDLAAYLRLTWPILLGAALFTLGGGLFFLLQEHTGIRALFAVLTAFAVPHMLVLPRFLPATGTAGQSGEGTRLVGR</sequence>
<keyword evidence="1" id="KW-1133">Transmembrane helix</keyword>
<feature type="transmembrane region" description="Helical" evidence="1">
    <location>
        <begin position="55"/>
        <end position="88"/>
    </location>
</feature>
<keyword evidence="1" id="KW-0812">Transmembrane</keyword>
<evidence type="ECO:0000313" key="2">
    <source>
        <dbReference type="EMBL" id="WNC10327.1"/>
    </source>
</evidence>
<feature type="transmembrane region" description="Helical" evidence="1">
    <location>
        <begin position="166"/>
        <end position="191"/>
    </location>
</feature>
<dbReference type="Proteomes" id="UP001258207">
    <property type="component" value="Chromosome"/>
</dbReference>
<evidence type="ECO:0000313" key="3">
    <source>
        <dbReference type="Proteomes" id="UP001258207"/>
    </source>
</evidence>
<keyword evidence="1" id="KW-0472">Membrane</keyword>
<feature type="transmembrane region" description="Helical" evidence="1">
    <location>
        <begin position="26"/>
        <end position="48"/>
    </location>
</feature>
<dbReference type="InterPro" id="IPR022270">
    <property type="entry name" value="Blh_diox"/>
</dbReference>
<dbReference type="EMBL" id="CP134081">
    <property type="protein sequence ID" value="WNC10327.1"/>
    <property type="molecule type" value="Genomic_DNA"/>
</dbReference>
<protein>
    <submittedName>
        <fullName evidence="2">Brp/Blh family beta-carotene 15,15'-dioxygenase</fullName>
    </submittedName>
</protein>
<feature type="transmembrane region" description="Helical" evidence="1">
    <location>
        <begin position="212"/>
        <end position="236"/>
    </location>
</feature>
<feature type="transmembrane region" description="Helical" evidence="1">
    <location>
        <begin position="242"/>
        <end position="260"/>
    </location>
</feature>
<dbReference type="Pfam" id="PF15461">
    <property type="entry name" value="BCD"/>
    <property type="match status" value="1"/>
</dbReference>
<dbReference type="RefSeq" id="WP_310792267.1">
    <property type="nucleotide sequence ID" value="NZ_CP134081.1"/>
</dbReference>
<evidence type="ECO:0000256" key="1">
    <source>
        <dbReference type="SAM" id="Phobius"/>
    </source>
</evidence>
<organism evidence="2 3">
    <name type="scientific">Pseudomonas coleopterorum</name>
    <dbReference type="NCBI Taxonomy" id="1605838"/>
    <lineage>
        <taxon>Bacteria</taxon>
        <taxon>Pseudomonadati</taxon>
        <taxon>Pseudomonadota</taxon>
        <taxon>Gammaproteobacteria</taxon>
        <taxon>Pseudomonadales</taxon>
        <taxon>Pseudomonadaceae</taxon>
        <taxon>Pseudomonas</taxon>
    </lineage>
</organism>
<reference evidence="2" key="1">
    <citation type="submission" date="2023-09" db="EMBL/GenBank/DDBJ databases">
        <title>First report of Pseudomonas coleopterorum DJ13 causing leaf spot on Rhododendron pulchrum Sweet in China.</title>
        <authorList>
            <person name="Zhang Y."/>
        </authorList>
    </citation>
    <scope>NUCLEOTIDE SEQUENCE</scope>
    <source>
        <strain evidence="2">DJ13</strain>
    </source>
</reference>
<gene>
    <name evidence="2" type="ORF">RI108_02515</name>
</gene>
<name>A0AAJ6M0F9_9PSED</name>
<proteinExistence type="predicted"/>